<organism evidence="1 2">
    <name type="scientific">Flavobacterium procerum</name>
    <dbReference type="NCBI Taxonomy" id="1455569"/>
    <lineage>
        <taxon>Bacteria</taxon>
        <taxon>Pseudomonadati</taxon>
        <taxon>Bacteroidota</taxon>
        <taxon>Flavobacteriia</taxon>
        <taxon>Flavobacteriales</taxon>
        <taxon>Flavobacteriaceae</taxon>
        <taxon>Flavobacterium</taxon>
    </lineage>
</organism>
<proteinExistence type="predicted"/>
<dbReference type="EMBL" id="JBHLYW010000001">
    <property type="protein sequence ID" value="MFC0075469.1"/>
    <property type="molecule type" value="Genomic_DNA"/>
</dbReference>
<evidence type="ECO:0000313" key="1">
    <source>
        <dbReference type="EMBL" id="MFC0075469.1"/>
    </source>
</evidence>
<protein>
    <submittedName>
        <fullName evidence="1">Uncharacterized protein</fullName>
    </submittedName>
</protein>
<keyword evidence="2" id="KW-1185">Reference proteome</keyword>
<evidence type="ECO:0000313" key="2">
    <source>
        <dbReference type="Proteomes" id="UP001589734"/>
    </source>
</evidence>
<accession>A0ABV6BJ43</accession>
<reference evidence="1 2" key="1">
    <citation type="submission" date="2024-09" db="EMBL/GenBank/DDBJ databases">
        <authorList>
            <person name="Sun Q."/>
            <person name="Mori K."/>
        </authorList>
    </citation>
    <scope>NUCLEOTIDE SEQUENCE [LARGE SCALE GENOMIC DNA]</scope>
    <source>
        <strain evidence="1 2">CGMCC 1.12926</strain>
    </source>
</reference>
<comment type="caution">
    <text evidence="1">The sequence shown here is derived from an EMBL/GenBank/DDBJ whole genome shotgun (WGS) entry which is preliminary data.</text>
</comment>
<dbReference type="Proteomes" id="UP001589734">
    <property type="component" value="Unassembled WGS sequence"/>
</dbReference>
<sequence>MISDRNTDGDWNAVIKILEAVKSKITVETDLLWTSYNSVEELTTEINEIENLLREKNNKALELLGYLFAPTGTLQEISMQNEWIQEYMNLSSEFDTLYKILKT</sequence>
<name>A0ABV6BJ43_9FLAO</name>
<dbReference type="RefSeq" id="WP_379683869.1">
    <property type="nucleotide sequence ID" value="NZ_JBHLYW010000001.1"/>
</dbReference>
<gene>
    <name evidence="1" type="ORF">ACFFLS_00330</name>
</gene>